<evidence type="ECO:0000256" key="9">
    <source>
        <dbReference type="ARBA" id="ARBA00044770"/>
    </source>
</evidence>
<protein>
    <recommendedName>
        <fullName evidence="9">peptidoglycan glycosyltransferase</fullName>
        <ecNumber evidence="9">2.4.99.28</ecNumber>
    </recommendedName>
</protein>
<evidence type="ECO:0000313" key="12">
    <source>
        <dbReference type="EMBL" id="SFV86116.1"/>
    </source>
</evidence>
<keyword evidence="4 12" id="KW-0808">Transferase</keyword>
<dbReference type="InterPro" id="IPR001264">
    <property type="entry name" value="Glyco_trans_51"/>
</dbReference>
<dbReference type="InterPro" id="IPR036950">
    <property type="entry name" value="PBP_transglycosylase"/>
</dbReference>
<evidence type="ECO:0000256" key="2">
    <source>
        <dbReference type="ARBA" id="ARBA00022475"/>
    </source>
</evidence>
<dbReference type="Gene3D" id="1.10.3810.10">
    <property type="entry name" value="Biosynthetic peptidoglycan transglycosylase-like"/>
    <property type="match status" value="1"/>
</dbReference>
<dbReference type="PANTHER" id="PTHR32282">
    <property type="entry name" value="BINDING PROTEIN TRANSPEPTIDASE, PUTATIVE-RELATED"/>
    <property type="match status" value="1"/>
</dbReference>
<evidence type="ECO:0000259" key="11">
    <source>
        <dbReference type="Pfam" id="PF00912"/>
    </source>
</evidence>
<evidence type="ECO:0000256" key="7">
    <source>
        <dbReference type="ARBA" id="ARBA00023136"/>
    </source>
</evidence>
<evidence type="ECO:0000256" key="3">
    <source>
        <dbReference type="ARBA" id="ARBA00022676"/>
    </source>
</evidence>
<evidence type="ECO:0000256" key="5">
    <source>
        <dbReference type="ARBA" id="ARBA00022960"/>
    </source>
</evidence>
<name>A0A1W1DXD5_9ZZZZ</name>
<dbReference type="EMBL" id="FPHY01000059">
    <property type="protein sequence ID" value="SFV86116.1"/>
    <property type="molecule type" value="Genomic_DNA"/>
</dbReference>
<feature type="domain" description="Glycosyl transferase family 51" evidence="11">
    <location>
        <begin position="37"/>
        <end position="204"/>
    </location>
</feature>
<gene>
    <name evidence="12" type="ORF">MNB_SUP05-SYMBIONT-4-487</name>
    <name evidence="13" type="ORF">MNB_SUP05-SYMBIONT-7-505</name>
</gene>
<dbReference type="PANTHER" id="PTHR32282:SF11">
    <property type="entry name" value="PENICILLIN-BINDING PROTEIN 1B"/>
    <property type="match status" value="1"/>
</dbReference>
<keyword evidence="3 12" id="KW-0328">Glycosyltransferase</keyword>
<dbReference type="EMBL" id="FPIA01000120">
    <property type="protein sequence ID" value="SFV89094.1"/>
    <property type="molecule type" value="Genomic_DNA"/>
</dbReference>
<dbReference type="GO" id="GO:0030288">
    <property type="term" value="C:outer membrane-bounded periplasmic space"/>
    <property type="evidence" value="ECO:0007669"/>
    <property type="project" value="TreeGrafter"/>
</dbReference>
<keyword evidence="7" id="KW-0472">Membrane</keyword>
<comment type="catalytic activity">
    <reaction evidence="10">
        <text>[GlcNAc-(1-&gt;4)-Mur2Ac(oyl-L-Ala-gamma-D-Glu-L-Lys-D-Ala-D-Ala)](n)-di-trans,octa-cis-undecaprenyl diphosphate + beta-D-GlcNAc-(1-&gt;4)-Mur2Ac(oyl-L-Ala-gamma-D-Glu-L-Lys-D-Ala-D-Ala)-di-trans,octa-cis-undecaprenyl diphosphate = [GlcNAc-(1-&gt;4)-Mur2Ac(oyl-L-Ala-gamma-D-Glu-L-Lys-D-Ala-D-Ala)](n+1)-di-trans,octa-cis-undecaprenyl diphosphate + di-trans,octa-cis-undecaprenyl diphosphate + H(+)</text>
        <dbReference type="Rhea" id="RHEA:23708"/>
        <dbReference type="Rhea" id="RHEA-COMP:9602"/>
        <dbReference type="Rhea" id="RHEA-COMP:9603"/>
        <dbReference type="ChEBI" id="CHEBI:15378"/>
        <dbReference type="ChEBI" id="CHEBI:58405"/>
        <dbReference type="ChEBI" id="CHEBI:60033"/>
        <dbReference type="ChEBI" id="CHEBI:78435"/>
        <dbReference type="EC" id="2.4.99.28"/>
    </reaction>
</comment>
<dbReference type="GO" id="GO:0005886">
    <property type="term" value="C:plasma membrane"/>
    <property type="evidence" value="ECO:0007669"/>
    <property type="project" value="UniProtKB-SubCell"/>
</dbReference>
<dbReference type="GO" id="GO:0008360">
    <property type="term" value="P:regulation of cell shape"/>
    <property type="evidence" value="ECO:0007669"/>
    <property type="project" value="UniProtKB-KW"/>
</dbReference>
<accession>A0A1W1DXD5</accession>
<keyword evidence="8" id="KW-0961">Cell wall biogenesis/degradation</keyword>
<keyword evidence="6" id="KW-0573">Peptidoglycan synthesis</keyword>
<dbReference type="GO" id="GO:0009252">
    <property type="term" value="P:peptidoglycan biosynthetic process"/>
    <property type="evidence" value="ECO:0007669"/>
    <property type="project" value="UniProtKB-KW"/>
</dbReference>
<keyword evidence="2" id="KW-1003">Cell membrane</keyword>
<evidence type="ECO:0000256" key="1">
    <source>
        <dbReference type="ARBA" id="ARBA00004236"/>
    </source>
</evidence>
<evidence type="ECO:0000313" key="13">
    <source>
        <dbReference type="EMBL" id="SFV89094.1"/>
    </source>
</evidence>
<dbReference type="InterPro" id="IPR050396">
    <property type="entry name" value="Glycosyltr_51/Transpeptidase"/>
</dbReference>
<evidence type="ECO:0000256" key="8">
    <source>
        <dbReference type="ARBA" id="ARBA00023316"/>
    </source>
</evidence>
<reference evidence="12" key="1">
    <citation type="submission" date="2016-10" db="EMBL/GenBank/DDBJ databases">
        <authorList>
            <person name="de Groot N.N."/>
        </authorList>
    </citation>
    <scope>NUCLEOTIDE SEQUENCE</scope>
</reference>
<dbReference type="Pfam" id="PF00912">
    <property type="entry name" value="Transgly"/>
    <property type="match status" value="1"/>
</dbReference>
<sequence>MIKWLKRLALIGTVVFATYLYQLNILVNDEFSKSLSAQNSDLPYQQHPKALVNMLLVTEDQLFFKHYGVDFGEIAVVLRDYYLYDKPIRGASTITQQLIKNTLLTREKTVDRKVKEALMALLLEMSFDKEMILNRYMNSVYLGQYGRREVRGFQRASQFYFDKNLADLSHEGLATLVALLKGPSYYHPVRHSERLIKRRNLVLRLYHKYQKVIK</sequence>
<dbReference type="SUPFAM" id="SSF53955">
    <property type="entry name" value="Lysozyme-like"/>
    <property type="match status" value="1"/>
</dbReference>
<dbReference type="EC" id="2.4.99.28" evidence="9"/>
<dbReference type="InterPro" id="IPR023346">
    <property type="entry name" value="Lysozyme-like_dom_sf"/>
</dbReference>
<proteinExistence type="predicted"/>
<evidence type="ECO:0000256" key="4">
    <source>
        <dbReference type="ARBA" id="ARBA00022679"/>
    </source>
</evidence>
<keyword evidence="5" id="KW-0133">Cell shape</keyword>
<dbReference type="GO" id="GO:0008955">
    <property type="term" value="F:peptidoglycan glycosyltransferase activity"/>
    <property type="evidence" value="ECO:0007669"/>
    <property type="project" value="UniProtKB-EC"/>
</dbReference>
<organism evidence="12">
    <name type="scientific">hydrothermal vent metagenome</name>
    <dbReference type="NCBI Taxonomy" id="652676"/>
    <lineage>
        <taxon>unclassified sequences</taxon>
        <taxon>metagenomes</taxon>
        <taxon>ecological metagenomes</taxon>
    </lineage>
</organism>
<evidence type="ECO:0000256" key="6">
    <source>
        <dbReference type="ARBA" id="ARBA00022984"/>
    </source>
</evidence>
<dbReference type="AlphaFoldDB" id="A0A1W1DXD5"/>
<comment type="subcellular location">
    <subcellularLocation>
        <location evidence="1">Cell membrane</location>
    </subcellularLocation>
</comment>
<dbReference type="GO" id="GO:0071555">
    <property type="term" value="P:cell wall organization"/>
    <property type="evidence" value="ECO:0007669"/>
    <property type="project" value="UniProtKB-KW"/>
</dbReference>
<evidence type="ECO:0000256" key="10">
    <source>
        <dbReference type="ARBA" id="ARBA00049902"/>
    </source>
</evidence>